<keyword evidence="2" id="KW-1185">Reference proteome</keyword>
<dbReference type="PANTHER" id="PTHR33844:SF1">
    <property type="entry name" value="SULFOTRANSFERASE DOMAIN-CONTAINING PROTEIN"/>
    <property type="match status" value="1"/>
</dbReference>
<evidence type="ECO:0000313" key="2">
    <source>
        <dbReference type="Proteomes" id="UP000597762"/>
    </source>
</evidence>
<dbReference type="AlphaFoldDB" id="A0A812CYA6"/>
<dbReference type="OrthoDB" id="5912733at2759"/>
<dbReference type="SUPFAM" id="SSF52540">
    <property type="entry name" value="P-loop containing nucleoside triphosphate hydrolases"/>
    <property type="match status" value="1"/>
</dbReference>
<accession>A0A812CYA6</accession>
<evidence type="ECO:0000313" key="1">
    <source>
        <dbReference type="EMBL" id="CAE1279812.1"/>
    </source>
</evidence>
<dbReference type="EMBL" id="CAHIKZ030002028">
    <property type="protein sequence ID" value="CAE1279812.1"/>
    <property type="molecule type" value="Genomic_DNA"/>
</dbReference>
<organism evidence="1 2">
    <name type="scientific">Acanthosepion pharaonis</name>
    <name type="common">Pharaoh cuttlefish</name>
    <name type="synonym">Sepia pharaonis</name>
    <dbReference type="NCBI Taxonomy" id="158019"/>
    <lineage>
        <taxon>Eukaryota</taxon>
        <taxon>Metazoa</taxon>
        <taxon>Spiralia</taxon>
        <taxon>Lophotrochozoa</taxon>
        <taxon>Mollusca</taxon>
        <taxon>Cephalopoda</taxon>
        <taxon>Coleoidea</taxon>
        <taxon>Decapodiformes</taxon>
        <taxon>Sepiida</taxon>
        <taxon>Sepiina</taxon>
        <taxon>Sepiidae</taxon>
        <taxon>Acanthosepion</taxon>
    </lineage>
</organism>
<comment type="caution">
    <text evidence="1">The sequence shown here is derived from an EMBL/GenBank/DDBJ whole genome shotgun (WGS) entry which is preliminary data.</text>
</comment>
<name>A0A812CYA6_ACAPH</name>
<sequence>MIAVILCACPFFFIFFIIFLIDARNTFASKWKLNLPVWIYTYSSHSTLYQRNEFGKLITRHLVVAFQRISWGIMGVEYIRRDARRGLQYKQSAHVQDIIWRRKLCDIYIADPSDFISIHNCFKHPTYVLKQNVSLYCLTKDEAVFVETSSTVDIYSCDTSPFFHNSQFLHAEKIITIPLASFHKMASDLGEPRMPVIWISRTWRCGSAIMRQMFENVPNVIVIGEPDALTSLSNLEREKKISKAEYKQLLTSTIRVLCKPNDRANMICIKTRPCCFRMVKDVYAMVPSVGHIFMYRNSLKTVSSVINTTLNSNVLFQLIRFIADSNALSKVFPCVRRSLYDLFSHIDKSDTTLKDLAPNLSTVGIITAGWASSVSRCEELRMYGVPVLPVICEDLIKYPRQCCEILFELFNISHEHVTLAVDGFRKDTRRTSTILARLPTKSESRRDIDPDKRSEADAILKKYSLPRLGERYQISGVLSID</sequence>
<dbReference type="InterPro" id="IPR027417">
    <property type="entry name" value="P-loop_NTPase"/>
</dbReference>
<proteinExistence type="predicted"/>
<reference evidence="1" key="1">
    <citation type="submission" date="2021-01" db="EMBL/GenBank/DDBJ databases">
        <authorList>
            <person name="Li R."/>
            <person name="Bekaert M."/>
        </authorList>
    </citation>
    <scope>NUCLEOTIDE SEQUENCE</scope>
    <source>
        <strain evidence="1">Farmed</strain>
    </source>
</reference>
<protein>
    <submittedName>
        <fullName evidence="1">Uncharacterized protein</fullName>
    </submittedName>
</protein>
<gene>
    <name evidence="1" type="ORF">SPHA_41980</name>
</gene>
<dbReference type="PANTHER" id="PTHR33844">
    <property type="entry name" value="SULFOTRANSFER_1 DOMAIN-CONTAINING PROTEIN"/>
    <property type="match status" value="1"/>
</dbReference>
<dbReference type="Proteomes" id="UP000597762">
    <property type="component" value="Unassembled WGS sequence"/>
</dbReference>
<dbReference type="Gene3D" id="3.40.50.300">
    <property type="entry name" value="P-loop containing nucleotide triphosphate hydrolases"/>
    <property type="match status" value="1"/>
</dbReference>